<dbReference type="EMBL" id="JAAAJB010001330">
    <property type="protein sequence ID" value="KAG0248222.1"/>
    <property type="molecule type" value="Genomic_DNA"/>
</dbReference>
<feature type="non-terminal residue" evidence="2">
    <location>
        <position position="1"/>
    </location>
</feature>
<comment type="caution">
    <text evidence="2">The sequence shown here is derived from an EMBL/GenBank/DDBJ whole genome shotgun (WGS) entry which is preliminary data.</text>
</comment>
<accession>A0A9P6PJ65</accession>
<organism evidence="2 3">
    <name type="scientific">Actinomortierella ambigua</name>
    <dbReference type="NCBI Taxonomy" id="1343610"/>
    <lineage>
        <taxon>Eukaryota</taxon>
        <taxon>Fungi</taxon>
        <taxon>Fungi incertae sedis</taxon>
        <taxon>Mucoromycota</taxon>
        <taxon>Mortierellomycotina</taxon>
        <taxon>Mortierellomycetes</taxon>
        <taxon>Mortierellales</taxon>
        <taxon>Mortierellaceae</taxon>
        <taxon>Actinomortierella</taxon>
    </lineage>
</organism>
<reference evidence="2" key="1">
    <citation type="journal article" date="2020" name="Fungal Divers.">
        <title>Resolving the Mortierellaceae phylogeny through synthesis of multi-gene phylogenetics and phylogenomics.</title>
        <authorList>
            <person name="Vandepol N."/>
            <person name="Liber J."/>
            <person name="Desiro A."/>
            <person name="Na H."/>
            <person name="Kennedy M."/>
            <person name="Barry K."/>
            <person name="Grigoriev I.V."/>
            <person name="Miller A.N."/>
            <person name="O'Donnell K."/>
            <person name="Stajich J.E."/>
            <person name="Bonito G."/>
        </authorList>
    </citation>
    <scope>NUCLEOTIDE SEQUENCE</scope>
    <source>
        <strain evidence="2">BC1065</strain>
    </source>
</reference>
<dbReference type="AlphaFoldDB" id="A0A9P6PJ65"/>
<keyword evidence="3" id="KW-1185">Reference proteome</keyword>
<evidence type="ECO:0000313" key="3">
    <source>
        <dbReference type="Proteomes" id="UP000807716"/>
    </source>
</evidence>
<feature type="compositionally biased region" description="Basic and acidic residues" evidence="1">
    <location>
        <begin position="281"/>
        <end position="296"/>
    </location>
</feature>
<evidence type="ECO:0000313" key="2">
    <source>
        <dbReference type="EMBL" id="KAG0248222.1"/>
    </source>
</evidence>
<dbReference type="Proteomes" id="UP000807716">
    <property type="component" value="Unassembled WGS sequence"/>
</dbReference>
<gene>
    <name evidence="2" type="ORF">DFQ27_001080</name>
</gene>
<protein>
    <submittedName>
        <fullName evidence="2">Uncharacterized protein</fullName>
    </submittedName>
</protein>
<feature type="region of interest" description="Disordered" evidence="1">
    <location>
        <begin position="264"/>
        <end position="296"/>
    </location>
</feature>
<sequence>MVALAVSTFRQLFPYRVPAPLPPEPAVAPEPVEDDDNAAALPMAPRQPGEDVLFGRGTGATTVALFTVRAARRLLQERAHRALVGLQRGMAPSRIAICRKAPIWSNVGLTDYSRDGDGNKTRDVPYAPEYWRTFYHTANDNILGWPTVAMLPAIAIQIHSVTSHAIRRTFSDLFKGKTLYRDGTKSLAFHLLKQRARIDLARALHKDADMRDNHPDKAALQPNRNFNLFCRAWEFPGFIEIDTDDQGHHSINFVGELWPRQAAADPVYRSPAPSPEPQPQEDVREEQHTEGDVADG</sequence>
<proteinExistence type="predicted"/>
<name>A0A9P6PJ65_9FUNG</name>
<evidence type="ECO:0000256" key="1">
    <source>
        <dbReference type="SAM" id="MobiDB-lite"/>
    </source>
</evidence>